<dbReference type="InterPro" id="IPR040999">
    <property type="entry name" value="Mak_N_cap"/>
</dbReference>
<dbReference type="Gene3D" id="3.90.1200.10">
    <property type="match status" value="1"/>
</dbReference>
<evidence type="ECO:0000256" key="13">
    <source>
        <dbReference type="ARBA" id="ARBA00031251"/>
    </source>
</evidence>
<organism evidence="16 17">
    <name type="scientific">Geodermatophilus normandii</name>
    <dbReference type="NCBI Taxonomy" id="1137989"/>
    <lineage>
        <taxon>Bacteria</taxon>
        <taxon>Bacillati</taxon>
        <taxon>Actinomycetota</taxon>
        <taxon>Actinomycetes</taxon>
        <taxon>Geodermatophilales</taxon>
        <taxon>Geodermatophilaceae</taxon>
        <taxon>Geodermatophilus</taxon>
    </lineage>
</organism>
<evidence type="ECO:0000256" key="1">
    <source>
        <dbReference type="ARBA" id="ARBA00004964"/>
    </source>
</evidence>
<dbReference type="GO" id="GO:0016301">
    <property type="term" value="F:kinase activity"/>
    <property type="evidence" value="ECO:0007669"/>
    <property type="project" value="UniProtKB-KW"/>
</dbReference>
<accession>A0A317QIJ0</accession>
<evidence type="ECO:0000256" key="3">
    <source>
        <dbReference type="ARBA" id="ARBA00011245"/>
    </source>
</evidence>
<protein>
    <recommendedName>
        <fullName evidence="5">Maltokinase</fullName>
        <ecNumber evidence="4">2.7.1.175</ecNumber>
    </recommendedName>
    <alternativeName>
        <fullName evidence="13">Maltose-1-phosphate synthase</fullName>
    </alternativeName>
</protein>
<evidence type="ECO:0000256" key="11">
    <source>
        <dbReference type="ARBA" id="ARBA00023056"/>
    </source>
</evidence>
<evidence type="ECO:0000256" key="12">
    <source>
        <dbReference type="ARBA" id="ARBA00023277"/>
    </source>
</evidence>
<evidence type="ECO:0000256" key="14">
    <source>
        <dbReference type="ARBA" id="ARBA00049067"/>
    </source>
</evidence>
<comment type="similarity">
    <text evidence="2">Belongs to the aminoglycoside phosphotransferase family.</text>
</comment>
<name>A0A317QIJ0_9ACTN</name>
<keyword evidence="6" id="KW-0321">Glycogen metabolism</keyword>
<evidence type="ECO:0000256" key="7">
    <source>
        <dbReference type="ARBA" id="ARBA00022679"/>
    </source>
</evidence>
<keyword evidence="8" id="KW-0547">Nucleotide-binding</keyword>
<dbReference type="GO" id="GO:0005978">
    <property type="term" value="P:glycogen biosynthetic process"/>
    <property type="evidence" value="ECO:0007669"/>
    <property type="project" value="UniProtKB-UniPathway"/>
</dbReference>
<dbReference type="RefSeq" id="WP_110005604.1">
    <property type="nucleotide sequence ID" value="NZ_QGTX01000001.1"/>
</dbReference>
<keyword evidence="7" id="KW-0808">Transferase</keyword>
<comment type="catalytic activity">
    <reaction evidence="14">
        <text>D-maltose + ATP = alpha-maltose 1-phosphate + ADP + H(+)</text>
        <dbReference type="Rhea" id="RHEA:31915"/>
        <dbReference type="ChEBI" id="CHEBI:15378"/>
        <dbReference type="ChEBI" id="CHEBI:17306"/>
        <dbReference type="ChEBI" id="CHEBI:30616"/>
        <dbReference type="ChEBI" id="CHEBI:63576"/>
        <dbReference type="ChEBI" id="CHEBI:456216"/>
        <dbReference type="EC" id="2.7.1.175"/>
    </reaction>
</comment>
<dbReference type="OrthoDB" id="3787729at2"/>
<dbReference type="GO" id="GO:0005524">
    <property type="term" value="F:ATP binding"/>
    <property type="evidence" value="ECO:0007669"/>
    <property type="project" value="UniProtKB-KW"/>
</dbReference>
<dbReference type="InterPro" id="IPR011009">
    <property type="entry name" value="Kinase-like_dom_sf"/>
</dbReference>
<comment type="caution">
    <text evidence="16">The sequence shown here is derived from an EMBL/GenBank/DDBJ whole genome shotgun (WGS) entry which is preliminary data.</text>
</comment>
<keyword evidence="10" id="KW-0067">ATP-binding</keyword>
<comment type="pathway">
    <text evidence="1">Glycan biosynthesis; glycogen biosynthesis.</text>
</comment>
<evidence type="ECO:0000256" key="4">
    <source>
        <dbReference type="ARBA" id="ARBA00011962"/>
    </source>
</evidence>
<evidence type="ECO:0000313" key="17">
    <source>
        <dbReference type="Proteomes" id="UP000246661"/>
    </source>
</evidence>
<feature type="domain" description="Maltokinase N-terminal cap" evidence="15">
    <location>
        <begin position="12"/>
        <end position="102"/>
    </location>
</feature>
<dbReference type="Proteomes" id="UP000246661">
    <property type="component" value="Unassembled WGS sequence"/>
</dbReference>
<evidence type="ECO:0000256" key="5">
    <source>
        <dbReference type="ARBA" id="ARBA00013882"/>
    </source>
</evidence>
<evidence type="ECO:0000256" key="9">
    <source>
        <dbReference type="ARBA" id="ARBA00022777"/>
    </source>
</evidence>
<dbReference type="Pfam" id="PF18085">
    <property type="entry name" value="Mak_N_cap"/>
    <property type="match status" value="1"/>
</dbReference>
<gene>
    <name evidence="16" type="ORF">JD79_02308</name>
</gene>
<evidence type="ECO:0000256" key="8">
    <source>
        <dbReference type="ARBA" id="ARBA00022741"/>
    </source>
</evidence>
<dbReference type="EMBL" id="QGTX01000001">
    <property type="protein sequence ID" value="PWW23142.1"/>
    <property type="molecule type" value="Genomic_DNA"/>
</dbReference>
<dbReference type="AlphaFoldDB" id="A0A317QIJ0"/>
<keyword evidence="9 16" id="KW-0418">Kinase</keyword>
<comment type="subunit">
    <text evidence="3">Monomer.</text>
</comment>
<keyword evidence="17" id="KW-1185">Reference proteome</keyword>
<reference evidence="17" key="1">
    <citation type="submission" date="2018-05" db="EMBL/GenBank/DDBJ databases">
        <authorList>
            <person name="Klenk H.-P."/>
            <person name="Huntemann M."/>
            <person name="Clum A."/>
            <person name="Pillay M."/>
            <person name="Palaniappan K."/>
            <person name="Varghese N."/>
            <person name="Mikhailova N."/>
            <person name="Stamatis D."/>
            <person name="Reddy T."/>
            <person name="Daum C."/>
            <person name="Shapiro N."/>
            <person name="Ivanova N."/>
            <person name="Kyrpides N."/>
            <person name="Woyke T."/>
        </authorList>
    </citation>
    <scope>NUCLEOTIDE SEQUENCE [LARGE SCALE GENOMIC DNA]</scope>
    <source>
        <strain evidence="17">DSM 45417</strain>
    </source>
</reference>
<keyword evidence="12" id="KW-0119">Carbohydrate metabolism</keyword>
<evidence type="ECO:0000259" key="15">
    <source>
        <dbReference type="Pfam" id="PF18085"/>
    </source>
</evidence>
<evidence type="ECO:0000256" key="6">
    <source>
        <dbReference type="ARBA" id="ARBA00022600"/>
    </source>
</evidence>
<sequence>MSKALTDVLREWMPHQRWFGGKGREWADVSEDGFFLSRSEPVLSVHRVRVTYADGAGETYLVPLSWRAHPDEELSAAFVGAVPAKGADGEDRENYCYDAMRDRDATPPWLVHLVAASTVGPMHFHPAGVATIPEGVPGDIVSTEQSNTSLVYGQDAIFKLFRRLEPGLNPDVEIGEALRRTENPHIAPLLGHIEIDDPDGAEPATAAMLQTFVRGASDGWRLATASVRDLYAEGDLHADEVGGDFAADSERLGAATASVHADLARVLDTEPADREWFAATARAMTDRLEAALAVVPQLEEHLTGLRAVYARVADNAEEVVRQRVHGDFHLGQVLRTATGWVVLDFEGEPARPLAERRQLDSPLRDVAGMLRSFDYAARHMLVEQPDDPQRAYRAQEWAVRNRGAFCAGYSASSGIDPCGDSPLLRAFEADKAVYECVYEARNRPNWLMIPLQSLSRLAAGGG</sequence>
<evidence type="ECO:0000313" key="16">
    <source>
        <dbReference type="EMBL" id="PWW23142.1"/>
    </source>
</evidence>
<dbReference type="UniPathway" id="UPA00164"/>
<evidence type="ECO:0000256" key="2">
    <source>
        <dbReference type="ARBA" id="ARBA00006219"/>
    </source>
</evidence>
<proteinExistence type="inferred from homology"/>
<dbReference type="SUPFAM" id="SSF56112">
    <property type="entry name" value="Protein kinase-like (PK-like)"/>
    <property type="match status" value="1"/>
</dbReference>
<dbReference type="EC" id="2.7.1.175" evidence="4"/>
<keyword evidence="11" id="KW-0320">Glycogen biosynthesis</keyword>
<evidence type="ECO:0000256" key="10">
    <source>
        <dbReference type="ARBA" id="ARBA00022840"/>
    </source>
</evidence>